<dbReference type="Gene3D" id="3.20.20.60">
    <property type="entry name" value="Phosphoenolpyruvate-binding domains"/>
    <property type="match status" value="1"/>
</dbReference>
<dbReference type="EMBL" id="JAQLOI010000001">
    <property type="protein sequence ID" value="MDB1123918.1"/>
    <property type="molecule type" value="Genomic_DNA"/>
</dbReference>
<accession>A0ABT4YQX5</accession>
<reference evidence="6 7" key="1">
    <citation type="submission" date="2023-01" db="EMBL/GenBank/DDBJ databases">
        <title>Vibrio sp. KJ40-1 sp.nov, isolated from marine algae.</title>
        <authorList>
            <person name="Butt M."/>
            <person name="Kim J.M.J."/>
            <person name="Jeon C.O.C."/>
        </authorList>
    </citation>
    <scope>NUCLEOTIDE SEQUENCE [LARGE SCALE GENOMIC DNA]</scope>
    <source>
        <strain evidence="6 7">KJ40-1</strain>
    </source>
</reference>
<dbReference type="Pfam" id="PF02896">
    <property type="entry name" value="PEP-utilizers_C"/>
    <property type="match status" value="1"/>
</dbReference>
<evidence type="ECO:0000256" key="1">
    <source>
        <dbReference type="ARBA" id="ARBA00007837"/>
    </source>
</evidence>
<dbReference type="InterPro" id="IPR000121">
    <property type="entry name" value="PEP_util_C"/>
</dbReference>
<dbReference type="Proteomes" id="UP001210678">
    <property type="component" value="Unassembled WGS sequence"/>
</dbReference>
<keyword evidence="2" id="KW-0479">Metal-binding</keyword>
<evidence type="ECO:0000256" key="4">
    <source>
        <dbReference type="ARBA" id="ARBA00022840"/>
    </source>
</evidence>
<name>A0ABT4YQX5_9VIBR</name>
<evidence type="ECO:0000259" key="5">
    <source>
        <dbReference type="Pfam" id="PF02896"/>
    </source>
</evidence>
<dbReference type="RefSeq" id="WP_272135694.1">
    <property type="nucleotide sequence ID" value="NZ_JAQLOI010000001.1"/>
</dbReference>
<dbReference type="SUPFAM" id="SSF51621">
    <property type="entry name" value="Phosphoenolpyruvate/pyruvate domain"/>
    <property type="match status" value="1"/>
</dbReference>
<dbReference type="PANTHER" id="PTHR43030:SF1">
    <property type="entry name" value="PHOSPHOENOLPYRUVATE SYNTHASE"/>
    <property type="match status" value="1"/>
</dbReference>
<evidence type="ECO:0000313" key="6">
    <source>
        <dbReference type="EMBL" id="MDB1123918.1"/>
    </source>
</evidence>
<protein>
    <submittedName>
        <fullName evidence="6">Phosphoenolpyruvate synthase</fullName>
    </submittedName>
</protein>
<dbReference type="InterPro" id="IPR015813">
    <property type="entry name" value="Pyrv/PenolPyrv_kinase-like_dom"/>
</dbReference>
<proteinExistence type="inferred from homology"/>
<organism evidence="6 7">
    <name type="scientific">Vibrio algarum</name>
    <dbReference type="NCBI Taxonomy" id="3020714"/>
    <lineage>
        <taxon>Bacteria</taxon>
        <taxon>Pseudomonadati</taxon>
        <taxon>Pseudomonadota</taxon>
        <taxon>Gammaproteobacteria</taxon>
        <taxon>Vibrionales</taxon>
        <taxon>Vibrionaceae</taxon>
        <taxon>Vibrio</taxon>
    </lineage>
</organism>
<comment type="similarity">
    <text evidence="1">Belongs to the PEP-utilizing enzyme family.</text>
</comment>
<dbReference type="InterPro" id="IPR006319">
    <property type="entry name" value="PEP_synth"/>
</dbReference>
<keyword evidence="3" id="KW-0547">Nucleotide-binding</keyword>
<evidence type="ECO:0000256" key="2">
    <source>
        <dbReference type="ARBA" id="ARBA00022723"/>
    </source>
</evidence>
<gene>
    <name evidence="6" type="ORF">PGX00_09750</name>
</gene>
<comment type="caution">
    <text evidence="6">The sequence shown here is derived from an EMBL/GenBank/DDBJ whole genome shotgun (WGS) entry which is preliminary data.</text>
</comment>
<dbReference type="PANTHER" id="PTHR43030">
    <property type="entry name" value="PHOSPHOENOLPYRUVATE SYNTHASE"/>
    <property type="match status" value="1"/>
</dbReference>
<dbReference type="InterPro" id="IPR040442">
    <property type="entry name" value="Pyrv_kinase-like_dom_sf"/>
</dbReference>
<sequence>MSNATQGVILPEIEVVNALPSYTDQVESDQLYVSLADLIMEKVFYHPSIDEALLSETDKATLQAILNGQTVKEHFVSTLCSAIKASITPSHKTIRICLSNIDSYAFGALLGGQCEDNEVNPKMGLRGVGRYASNLYSSSFALECEVVKQLRSEGLNIELVVPFVRALSDAATIIDKLAEQGLPRGLNGFRLLYSCDVPSSILLAEKLLHYFDGVVINVENLAQFTLGIDNNNEALQQSFDIQSEAVSSLIVQMVKLVNKAKKPYLILCPALASAPILQETLLDLKNMKVAITG</sequence>
<evidence type="ECO:0000313" key="7">
    <source>
        <dbReference type="Proteomes" id="UP001210678"/>
    </source>
</evidence>
<keyword evidence="4" id="KW-0067">ATP-binding</keyword>
<keyword evidence="7" id="KW-1185">Reference proteome</keyword>
<feature type="domain" description="PEP-utilising enzyme C-terminal" evidence="5">
    <location>
        <begin position="114"/>
        <end position="284"/>
    </location>
</feature>
<evidence type="ECO:0000256" key="3">
    <source>
        <dbReference type="ARBA" id="ARBA00022741"/>
    </source>
</evidence>